<dbReference type="PANTHER" id="PTHR47545">
    <property type="entry name" value="MULTIFUNCTIONAL CCA PROTEIN"/>
    <property type="match status" value="1"/>
</dbReference>
<dbReference type="InterPro" id="IPR043519">
    <property type="entry name" value="NT_sf"/>
</dbReference>
<keyword evidence="2 11" id="KW-0808">Transferase</keyword>
<evidence type="ECO:0000256" key="3">
    <source>
        <dbReference type="ARBA" id="ARBA00022694"/>
    </source>
</evidence>
<dbReference type="GO" id="GO:0005524">
    <property type="term" value="F:ATP binding"/>
    <property type="evidence" value="ECO:0007669"/>
    <property type="project" value="UniProtKB-KW"/>
</dbReference>
<dbReference type="InterPro" id="IPR050124">
    <property type="entry name" value="tRNA_CCA-adding_enzyme"/>
</dbReference>
<keyword evidence="10 11" id="KW-0694">RNA-binding</keyword>
<dbReference type="InterPro" id="IPR032828">
    <property type="entry name" value="PolyA_RNA-bd"/>
</dbReference>
<feature type="domain" description="tRNA nucleotidyltransferase/poly(A) polymerase RNA and SrmB- binding" evidence="14">
    <location>
        <begin position="194"/>
        <end position="261"/>
    </location>
</feature>
<comment type="cofactor">
    <cofactor evidence="1">
        <name>Mg(2+)</name>
        <dbReference type="ChEBI" id="CHEBI:18420"/>
    </cofactor>
</comment>
<evidence type="ECO:0000256" key="6">
    <source>
        <dbReference type="ARBA" id="ARBA00022741"/>
    </source>
</evidence>
<dbReference type="SUPFAM" id="SSF81891">
    <property type="entry name" value="Poly A polymerase C-terminal region-like"/>
    <property type="match status" value="1"/>
</dbReference>
<evidence type="ECO:0000313" key="16">
    <source>
        <dbReference type="Proteomes" id="UP000230586"/>
    </source>
</evidence>
<evidence type="ECO:0008006" key="17">
    <source>
        <dbReference type="Google" id="ProtNLM"/>
    </source>
</evidence>
<dbReference type="SUPFAM" id="SSF81301">
    <property type="entry name" value="Nucleotidyltransferase"/>
    <property type="match status" value="1"/>
</dbReference>
<comment type="similarity">
    <text evidence="11">Belongs to the tRNA nucleotidyltransferase/poly(A) polymerase family.</text>
</comment>
<evidence type="ECO:0000313" key="15">
    <source>
        <dbReference type="EMBL" id="PIU10587.1"/>
    </source>
</evidence>
<dbReference type="GO" id="GO:0003723">
    <property type="term" value="F:RNA binding"/>
    <property type="evidence" value="ECO:0007669"/>
    <property type="project" value="UniProtKB-KW"/>
</dbReference>
<comment type="caution">
    <text evidence="15">The sequence shown here is derived from an EMBL/GenBank/DDBJ whole genome shotgun (WGS) entry which is preliminary data.</text>
</comment>
<evidence type="ECO:0000256" key="4">
    <source>
        <dbReference type="ARBA" id="ARBA00022695"/>
    </source>
</evidence>
<name>A0A2M6XSG9_9BACT</name>
<protein>
    <recommendedName>
        <fullName evidence="17">HD domain-containing protein</fullName>
    </recommendedName>
</protein>
<evidence type="ECO:0000256" key="8">
    <source>
        <dbReference type="ARBA" id="ARBA00022840"/>
    </source>
</evidence>
<dbReference type="Gene3D" id="3.30.460.10">
    <property type="entry name" value="Beta Polymerase, domain 2"/>
    <property type="match status" value="1"/>
</dbReference>
<evidence type="ECO:0000256" key="10">
    <source>
        <dbReference type="ARBA" id="ARBA00022884"/>
    </source>
</evidence>
<accession>A0A2M6XSG9</accession>
<dbReference type="InterPro" id="IPR002646">
    <property type="entry name" value="PolA_pol_head_dom"/>
</dbReference>
<organism evidence="15 16">
    <name type="scientific">Candidatus Kuenenbacteria bacterium CG08_land_8_20_14_0_20_37_23</name>
    <dbReference type="NCBI Taxonomy" id="1974617"/>
    <lineage>
        <taxon>Bacteria</taxon>
        <taxon>Candidatus Kueneniibacteriota</taxon>
    </lineage>
</organism>
<proteinExistence type="inferred from homology"/>
<evidence type="ECO:0000256" key="11">
    <source>
        <dbReference type="RuleBase" id="RU003953"/>
    </source>
</evidence>
<feature type="domain" description="Poly A polymerase head" evidence="12">
    <location>
        <begin position="34"/>
        <end position="166"/>
    </location>
</feature>
<evidence type="ECO:0000259" key="14">
    <source>
        <dbReference type="Pfam" id="PF12627"/>
    </source>
</evidence>
<dbReference type="GO" id="GO:0046872">
    <property type="term" value="F:metal ion binding"/>
    <property type="evidence" value="ECO:0007669"/>
    <property type="project" value="UniProtKB-KW"/>
</dbReference>
<evidence type="ECO:0000259" key="13">
    <source>
        <dbReference type="Pfam" id="PF01966"/>
    </source>
</evidence>
<dbReference type="AlphaFoldDB" id="A0A2M6XSG9"/>
<dbReference type="Pfam" id="PF12627">
    <property type="entry name" value="PolyA_pol_RNAbd"/>
    <property type="match status" value="1"/>
</dbReference>
<keyword evidence="4" id="KW-0548">Nucleotidyltransferase</keyword>
<dbReference type="EMBL" id="PEXX01000040">
    <property type="protein sequence ID" value="PIU10587.1"/>
    <property type="molecule type" value="Genomic_DNA"/>
</dbReference>
<dbReference type="Pfam" id="PF01966">
    <property type="entry name" value="HD"/>
    <property type="match status" value="1"/>
</dbReference>
<keyword evidence="6" id="KW-0547">Nucleotide-binding</keyword>
<dbReference type="Pfam" id="PF01743">
    <property type="entry name" value="PolyA_pol"/>
    <property type="match status" value="1"/>
</dbReference>
<dbReference type="GO" id="GO:0042245">
    <property type="term" value="P:RNA repair"/>
    <property type="evidence" value="ECO:0007669"/>
    <property type="project" value="UniProtKB-KW"/>
</dbReference>
<gene>
    <name evidence="15" type="ORF">COT27_02360</name>
</gene>
<keyword evidence="9" id="KW-0460">Magnesium</keyword>
<dbReference type="CDD" id="cd05398">
    <property type="entry name" value="NT_ClassII-CCAase"/>
    <property type="match status" value="1"/>
</dbReference>
<evidence type="ECO:0000256" key="9">
    <source>
        <dbReference type="ARBA" id="ARBA00022842"/>
    </source>
</evidence>
<dbReference type="PANTHER" id="PTHR47545:SF1">
    <property type="entry name" value="MULTIFUNCTIONAL CCA PROTEIN"/>
    <property type="match status" value="1"/>
</dbReference>
<reference evidence="16" key="1">
    <citation type="submission" date="2017-09" db="EMBL/GenBank/DDBJ databases">
        <title>Depth-based differentiation of microbial function through sediment-hosted aquifers and enrichment of novel symbionts in the deep terrestrial subsurface.</title>
        <authorList>
            <person name="Probst A.J."/>
            <person name="Ladd B."/>
            <person name="Jarett J.K."/>
            <person name="Geller-Mcgrath D.E."/>
            <person name="Sieber C.M.K."/>
            <person name="Emerson J.B."/>
            <person name="Anantharaman K."/>
            <person name="Thomas B.C."/>
            <person name="Malmstrom R."/>
            <person name="Stieglmeier M."/>
            <person name="Klingl A."/>
            <person name="Woyke T."/>
            <person name="Ryan C.M."/>
            <person name="Banfield J.F."/>
        </authorList>
    </citation>
    <scope>NUCLEOTIDE SEQUENCE [LARGE SCALE GENOMIC DNA]</scope>
</reference>
<sequence>MKTKHLEKLINKLKKDGFLAWMEELKSMDETREIYLVGGALRDALLGINFIKDYDFVVRMVELNRLGQELTKLGKVSLVGKHFGVYKFTPKNKKLDTAYDIALPRTDTAKMTGGYRDFDVQYNEKLSIQEDLGRRDFTINALAYNIFNHKLIDEFGGIKDLADKRIKTVGNAYERFEEDYSRMLRAIRFACQLNFEIEQNTWAAIKKLINHINDETADGERIVPYEVIAAEFLKTFTAQPVRAFDLYDKAGVFTVLAPEILAMKNCPQPPNWHAEGDVFAHTRLCLKNLASEAFKKRFNKQIIGRDNRKKRKADNPSYNLISAELVIALLWHDVGKSYTIQTPENDGTDRLRFNNHDMIGAKIAQKNFEKMKLSAAPDFTFDVGHAIWLIERHHLFDTKTIKEMKNSTIEKYFFGGRHAGEDLLKMGFIDMFSSVRQDTGNGNVENFEMMLNRINELKKLGKDKKLPRPLLNGQEVMKILKIKPGIRVGRILGALREWQLSGKVTTRVWAIKKIKELK</sequence>
<dbReference type="Proteomes" id="UP000230586">
    <property type="component" value="Unassembled WGS sequence"/>
</dbReference>
<keyword evidence="8" id="KW-0067">ATP-binding</keyword>
<keyword evidence="5" id="KW-0479">Metal-binding</keyword>
<dbReference type="GO" id="GO:0016779">
    <property type="term" value="F:nucleotidyltransferase activity"/>
    <property type="evidence" value="ECO:0007669"/>
    <property type="project" value="UniProtKB-KW"/>
</dbReference>
<keyword evidence="3" id="KW-0819">tRNA processing</keyword>
<keyword evidence="7" id="KW-0692">RNA repair</keyword>
<feature type="domain" description="HD" evidence="13">
    <location>
        <begin position="324"/>
        <end position="398"/>
    </location>
</feature>
<evidence type="ECO:0000259" key="12">
    <source>
        <dbReference type="Pfam" id="PF01743"/>
    </source>
</evidence>
<dbReference type="InterPro" id="IPR006674">
    <property type="entry name" value="HD_domain"/>
</dbReference>
<evidence type="ECO:0000256" key="1">
    <source>
        <dbReference type="ARBA" id="ARBA00001946"/>
    </source>
</evidence>
<evidence type="ECO:0000256" key="2">
    <source>
        <dbReference type="ARBA" id="ARBA00022679"/>
    </source>
</evidence>
<dbReference type="Gene3D" id="1.10.3090.10">
    <property type="entry name" value="cca-adding enzyme, domain 2"/>
    <property type="match status" value="1"/>
</dbReference>
<evidence type="ECO:0000256" key="5">
    <source>
        <dbReference type="ARBA" id="ARBA00022723"/>
    </source>
</evidence>
<evidence type="ECO:0000256" key="7">
    <source>
        <dbReference type="ARBA" id="ARBA00022800"/>
    </source>
</evidence>
<dbReference type="GO" id="GO:0008033">
    <property type="term" value="P:tRNA processing"/>
    <property type="evidence" value="ECO:0007669"/>
    <property type="project" value="UniProtKB-KW"/>
</dbReference>